<protein>
    <submittedName>
        <fullName evidence="2">EamA family transporter</fullName>
    </submittedName>
</protein>
<feature type="transmembrane region" description="Helical" evidence="1">
    <location>
        <begin position="27"/>
        <end position="51"/>
    </location>
</feature>
<dbReference type="Gene3D" id="1.10.3730.20">
    <property type="match status" value="1"/>
</dbReference>
<dbReference type="SUPFAM" id="SSF103481">
    <property type="entry name" value="Multidrug resistance efflux transporter EmrE"/>
    <property type="match status" value="2"/>
</dbReference>
<proteinExistence type="predicted"/>
<feature type="transmembrane region" description="Helical" evidence="1">
    <location>
        <begin position="90"/>
        <end position="111"/>
    </location>
</feature>
<organism evidence="2 3">
    <name type="scientific">Litoribrevibacter euphylliae</name>
    <dbReference type="NCBI Taxonomy" id="1834034"/>
    <lineage>
        <taxon>Bacteria</taxon>
        <taxon>Pseudomonadati</taxon>
        <taxon>Pseudomonadota</taxon>
        <taxon>Gammaproteobacteria</taxon>
        <taxon>Oceanospirillales</taxon>
        <taxon>Oceanospirillaceae</taxon>
        <taxon>Litoribrevibacter</taxon>
    </lineage>
</organism>
<feature type="transmembrane region" description="Helical" evidence="1">
    <location>
        <begin position="148"/>
        <end position="167"/>
    </location>
</feature>
<keyword evidence="1" id="KW-1133">Transmembrane helix</keyword>
<evidence type="ECO:0000313" key="3">
    <source>
        <dbReference type="Proteomes" id="UP001595476"/>
    </source>
</evidence>
<dbReference type="Proteomes" id="UP001595476">
    <property type="component" value="Unassembled WGS sequence"/>
</dbReference>
<comment type="caution">
    <text evidence="2">The sequence shown here is derived from an EMBL/GenBank/DDBJ whole genome shotgun (WGS) entry which is preliminary data.</text>
</comment>
<dbReference type="EMBL" id="JBHRSZ010000009">
    <property type="protein sequence ID" value="MFC3153334.1"/>
    <property type="molecule type" value="Genomic_DNA"/>
</dbReference>
<sequence length="297" mass="33009">MTWLPFLLVVVSAFCHAAWNFIGKKSVPYMSFFTVVSSFAALMLLPFALYFHQVSTTIVTDHFGMLVLTGCFQAFYLFGLSLGYRGYELSVVYPLARALPVALVPIAVSVFSHKHYNLIQYVGVFLIIIGCLLIPFKGKDVFWSSLKSPGVFFAVVAALATTGYSYVDQAVLTGLSQTLPDHQGWQRSLVYMFWLSLSSAIWCLGFSFMSQSSAEQWRSTVTQQMLSTASTAFVMTLTYSLVLIAMNYTEHVGQVVALRQVSIPIGVAMGVWLLNEEFNRLKLLGLVSLMVGIYLVL</sequence>
<feature type="transmembrane region" description="Helical" evidence="1">
    <location>
        <begin position="63"/>
        <end position="84"/>
    </location>
</feature>
<dbReference type="RefSeq" id="WP_386723255.1">
    <property type="nucleotide sequence ID" value="NZ_JBHRSZ010000009.1"/>
</dbReference>
<feature type="transmembrane region" description="Helical" evidence="1">
    <location>
        <begin position="188"/>
        <end position="209"/>
    </location>
</feature>
<feature type="transmembrane region" description="Helical" evidence="1">
    <location>
        <begin position="118"/>
        <end position="136"/>
    </location>
</feature>
<evidence type="ECO:0000313" key="2">
    <source>
        <dbReference type="EMBL" id="MFC3153334.1"/>
    </source>
</evidence>
<accession>A0ABV7HHI7</accession>
<gene>
    <name evidence="2" type="ORF">ACFOEK_20000</name>
</gene>
<name>A0ABV7HHI7_9GAMM</name>
<keyword evidence="3" id="KW-1185">Reference proteome</keyword>
<feature type="transmembrane region" description="Helical" evidence="1">
    <location>
        <begin position="256"/>
        <end position="274"/>
    </location>
</feature>
<reference evidence="3" key="1">
    <citation type="journal article" date="2019" name="Int. J. Syst. Evol. Microbiol.">
        <title>The Global Catalogue of Microorganisms (GCM) 10K type strain sequencing project: providing services to taxonomists for standard genome sequencing and annotation.</title>
        <authorList>
            <consortium name="The Broad Institute Genomics Platform"/>
            <consortium name="The Broad Institute Genome Sequencing Center for Infectious Disease"/>
            <person name="Wu L."/>
            <person name="Ma J."/>
        </authorList>
    </citation>
    <scope>NUCLEOTIDE SEQUENCE [LARGE SCALE GENOMIC DNA]</scope>
    <source>
        <strain evidence="3">KCTC 52438</strain>
    </source>
</reference>
<dbReference type="InterPro" id="IPR037185">
    <property type="entry name" value="EmrE-like"/>
</dbReference>
<keyword evidence="1" id="KW-0812">Transmembrane</keyword>
<evidence type="ECO:0000256" key="1">
    <source>
        <dbReference type="SAM" id="Phobius"/>
    </source>
</evidence>
<keyword evidence="1" id="KW-0472">Membrane</keyword>
<feature type="transmembrane region" description="Helical" evidence="1">
    <location>
        <begin position="229"/>
        <end position="249"/>
    </location>
</feature>